<dbReference type="SUPFAM" id="SSF48239">
    <property type="entry name" value="Terpenoid cyclases/Protein prenyltransferases"/>
    <property type="match status" value="1"/>
</dbReference>
<protein>
    <recommendedName>
        <fullName evidence="3">Prenyltransferase/squalene oxidase-like repeat protein</fullName>
    </recommendedName>
</protein>
<dbReference type="OrthoDB" id="3286086at2"/>
<dbReference type="InterPro" id="IPR008930">
    <property type="entry name" value="Terpenoid_cyclase/PrenylTrfase"/>
</dbReference>
<reference evidence="1 2" key="1">
    <citation type="submission" date="2018-05" db="EMBL/GenBank/DDBJ databases">
        <title>Genomic Encyclopedia of Type Strains, Phase IV (KMG-IV): sequencing the most valuable type-strain genomes for metagenomic binning, comparative biology and taxonomic classification.</title>
        <authorList>
            <person name="Goeker M."/>
        </authorList>
    </citation>
    <scope>NUCLEOTIDE SEQUENCE [LARGE SCALE GENOMIC DNA]</scope>
    <source>
        <strain evidence="1 2">JC118</strain>
    </source>
</reference>
<gene>
    <name evidence="1" type="ORF">DES51_10864</name>
</gene>
<dbReference type="Proteomes" id="UP000247612">
    <property type="component" value="Unassembled WGS sequence"/>
</dbReference>
<comment type="caution">
    <text evidence="1">The sequence shown here is derived from an EMBL/GenBank/DDBJ whole genome shotgun (WGS) entry which is preliminary data.</text>
</comment>
<dbReference type="EMBL" id="QJKH01000008">
    <property type="protein sequence ID" value="PXX78137.1"/>
    <property type="molecule type" value="Genomic_DNA"/>
</dbReference>
<accession>A0A318L8W4</accession>
<evidence type="ECO:0008006" key="3">
    <source>
        <dbReference type="Google" id="ProtNLM"/>
    </source>
</evidence>
<proteinExistence type="predicted"/>
<dbReference type="RefSeq" id="WP_022936838.1">
    <property type="nucleotide sequence ID" value="NZ_CABKRQ010000001.1"/>
</dbReference>
<evidence type="ECO:0000313" key="1">
    <source>
        <dbReference type="EMBL" id="PXX78137.1"/>
    </source>
</evidence>
<name>A0A318L8W4_9FIRM</name>
<evidence type="ECO:0000313" key="2">
    <source>
        <dbReference type="Proteomes" id="UP000247612"/>
    </source>
</evidence>
<sequence length="302" mass="34991">MEIIEASRKFIYRNARPLDLARWHYLFENGSKQPVIDALSSYQNPDGGFANALEPDCWNPNSLPIQTWVATRIIDEIELNDKQHPLITNLLNYLETTTAFDGHCWHGLNNVSSNNEYPHAPWWSYDAEAGSGYNPTSSLIGFILKYADKTSSIYNLGTRLLIEAYDYLKANTPLASMHETACFVELYDYLTAEPLNIIDLNEFKALCMQSMKALLTFETSLWDTTYSCKPSLFIKNKKSDFYPELAELCAYECKFIKQTQNDDGTWNVTWDWGEYPREWSISENWWKSDIIIKNIKFLKSMI</sequence>
<dbReference type="AlphaFoldDB" id="A0A318L8W4"/>
<organism evidence="1 2">
    <name type="scientific">Dielma fastidiosa</name>
    <dbReference type="NCBI Taxonomy" id="1034346"/>
    <lineage>
        <taxon>Bacteria</taxon>
        <taxon>Bacillati</taxon>
        <taxon>Bacillota</taxon>
        <taxon>Erysipelotrichia</taxon>
        <taxon>Erysipelotrichales</taxon>
        <taxon>Erysipelotrichaceae</taxon>
        <taxon>Dielma</taxon>
    </lineage>
</organism>
<keyword evidence="2" id="KW-1185">Reference proteome</keyword>
<dbReference type="STRING" id="1034346.GCA_000313565_00534"/>